<accession>A0A6N2XTE2</accession>
<gene>
    <name evidence="10" type="ORF">CBLFYP116_05734</name>
</gene>
<protein>
    <submittedName>
        <fullName evidence="10">Tripartite ATP-independent periplasmic transporters, DctQ component</fullName>
    </submittedName>
</protein>
<dbReference type="AlphaFoldDB" id="A0A6N2XTE2"/>
<feature type="domain" description="Tripartite ATP-independent periplasmic transporters DctQ component" evidence="9">
    <location>
        <begin position="28"/>
        <end position="153"/>
    </location>
</feature>
<evidence type="ECO:0000313" key="10">
    <source>
        <dbReference type="EMBL" id="VYT56866.1"/>
    </source>
</evidence>
<evidence type="ECO:0000256" key="6">
    <source>
        <dbReference type="ARBA" id="ARBA00022989"/>
    </source>
</evidence>
<proteinExistence type="inferred from homology"/>
<evidence type="ECO:0000256" key="1">
    <source>
        <dbReference type="ARBA" id="ARBA00004429"/>
    </source>
</evidence>
<evidence type="ECO:0000256" key="4">
    <source>
        <dbReference type="ARBA" id="ARBA00022519"/>
    </source>
</evidence>
<keyword evidence="3" id="KW-1003">Cell membrane</keyword>
<evidence type="ECO:0000259" key="9">
    <source>
        <dbReference type="Pfam" id="PF04290"/>
    </source>
</evidence>
<dbReference type="GO" id="GO:0015740">
    <property type="term" value="P:C4-dicarboxylate transport"/>
    <property type="evidence" value="ECO:0007669"/>
    <property type="project" value="TreeGrafter"/>
</dbReference>
<name>A0A6N2XTE2_9FIRM</name>
<comment type="similarity">
    <text evidence="8">Belongs to the TRAP transporter small permease family.</text>
</comment>
<dbReference type="GO" id="GO:0022857">
    <property type="term" value="F:transmembrane transporter activity"/>
    <property type="evidence" value="ECO:0007669"/>
    <property type="project" value="TreeGrafter"/>
</dbReference>
<evidence type="ECO:0000256" key="8">
    <source>
        <dbReference type="ARBA" id="ARBA00038436"/>
    </source>
</evidence>
<evidence type="ECO:0000256" key="7">
    <source>
        <dbReference type="ARBA" id="ARBA00023136"/>
    </source>
</evidence>
<dbReference type="EMBL" id="CACRTF010000024">
    <property type="protein sequence ID" value="VYT56866.1"/>
    <property type="molecule type" value="Genomic_DNA"/>
</dbReference>
<evidence type="ECO:0000256" key="5">
    <source>
        <dbReference type="ARBA" id="ARBA00022692"/>
    </source>
</evidence>
<dbReference type="InterPro" id="IPR055348">
    <property type="entry name" value="DctQ"/>
</dbReference>
<dbReference type="GeneID" id="23115549"/>
<keyword evidence="2" id="KW-0813">Transport</keyword>
<dbReference type="Pfam" id="PF04290">
    <property type="entry name" value="DctQ"/>
    <property type="match status" value="1"/>
</dbReference>
<dbReference type="RefSeq" id="WP_002577241.1">
    <property type="nucleotide sequence ID" value="NZ_BAABXO010000003.1"/>
</dbReference>
<dbReference type="PANTHER" id="PTHR35011">
    <property type="entry name" value="2,3-DIKETO-L-GULONATE TRAP TRANSPORTER SMALL PERMEASE PROTEIN YIAM"/>
    <property type="match status" value="1"/>
</dbReference>
<comment type="subcellular location">
    <subcellularLocation>
        <location evidence="1">Cell inner membrane</location>
        <topology evidence="1">Multi-pass membrane protein</topology>
    </subcellularLocation>
</comment>
<dbReference type="GO" id="GO:0005886">
    <property type="term" value="C:plasma membrane"/>
    <property type="evidence" value="ECO:0007669"/>
    <property type="project" value="UniProtKB-SubCell"/>
</dbReference>
<keyword evidence="4" id="KW-0997">Cell inner membrane</keyword>
<evidence type="ECO:0000256" key="3">
    <source>
        <dbReference type="ARBA" id="ARBA00022475"/>
    </source>
</evidence>
<keyword evidence="5" id="KW-0812">Transmembrane</keyword>
<keyword evidence="6" id="KW-1133">Transmembrane helix</keyword>
<dbReference type="InterPro" id="IPR007387">
    <property type="entry name" value="TRAP_DctQ"/>
</dbReference>
<evidence type="ECO:0000256" key="2">
    <source>
        <dbReference type="ARBA" id="ARBA00022448"/>
    </source>
</evidence>
<reference evidence="10" key="1">
    <citation type="submission" date="2019-11" db="EMBL/GenBank/DDBJ databases">
        <authorList>
            <person name="Feng L."/>
        </authorList>
    </citation>
    <scope>NUCLEOTIDE SEQUENCE</scope>
    <source>
        <strain evidence="10">CbolteaeLFYP116</strain>
    </source>
</reference>
<sequence length="163" mass="17941">MKTLLKLDQTIETIQTWFCALMFIMILIFGTIQVFGRFVLSSAPPWTEEAMRFCGIYLTFIGSALTVRADAHVSVDILIGFLKDNKIRAGLFVVSRLICVVFLIAFFPGAITLVQKSGNSLGAAIRIPYSYIYAAAPAGIIMMLCAYASAIPKLARQYAKGEK</sequence>
<organism evidence="10">
    <name type="scientific">Enterocloster bolteae</name>
    <dbReference type="NCBI Taxonomy" id="208479"/>
    <lineage>
        <taxon>Bacteria</taxon>
        <taxon>Bacillati</taxon>
        <taxon>Bacillota</taxon>
        <taxon>Clostridia</taxon>
        <taxon>Lachnospirales</taxon>
        <taxon>Lachnospiraceae</taxon>
        <taxon>Enterocloster</taxon>
    </lineage>
</organism>
<dbReference type="PANTHER" id="PTHR35011:SF11">
    <property type="entry name" value="TRAP TRANSPORTER SMALL PERMEASE PROTEIN"/>
    <property type="match status" value="1"/>
</dbReference>
<keyword evidence="7" id="KW-0472">Membrane</keyword>